<proteinExistence type="predicted"/>
<protein>
    <submittedName>
        <fullName evidence="2">Uncharacterized protein</fullName>
    </submittedName>
</protein>
<reference evidence="2" key="1">
    <citation type="submission" date="2022-11" db="UniProtKB">
        <authorList>
            <consortium name="WormBaseParasite"/>
        </authorList>
    </citation>
    <scope>IDENTIFICATION</scope>
</reference>
<evidence type="ECO:0000313" key="1">
    <source>
        <dbReference type="Proteomes" id="UP000887565"/>
    </source>
</evidence>
<sequence>VNRSFPDEETRIKTICKKIAPQKLDNLARTQQVRKFFIMLENKLGLDLSEYVKLHTLPHLTCDGALNTIQHV</sequence>
<accession>A0A915JB44</accession>
<dbReference type="AlphaFoldDB" id="A0A915JB44"/>
<name>A0A915JB44_ROMCU</name>
<dbReference type="Proteomes" id="UP000887565">
    <property type="component" value="Unplaced"/>
</dbReference>
<dbReference type="WBParaSite" id="nRc.2.0.1.t23377-RA">
    <property type="protein sequence ID" value="nRc.2.0.1.t23377-RA"/>
    <property type="gene ID" value="nRc.2.0.1.g23377"/>
</dbReference>
<organism evidence="1 2">
    <name type="scientific">Romanomermis culicivorax</name>
    <name type="common">Nematode worm</name>
    <dbReference type="NCBI Taxonomy" id="13658"/>
    <lineage>
        <taxon>Eukaryota</taxon>
        <taxon>Metazoa</taxon>
        <taxon>Ecdysozoa</taxon>
        <taxon>Nematoda</taxon>
        <taxon>Enoplea</taxon>
        <taxon>Dorylaimia</taxon>
        <taxon>Mermithida</taxon>
        <taxon>Mermithoidea</taxon>
        <taxon>Mermithidae</taxon>
        <taxon>Romanomermis</taxon>
    </lineage>
</organism>
<keyword evidence="1" id="KW-1185">Reference proteome</keyword>
<evidence type="ECO:0000313" key="2">
    <source>
        <dbReference type="WBParaSite" id="nRc.2.0.1.t23377-RA"/>
    </source>
</evidence>